<accession>A0A2J0UBD9</accession>
<dbReference type="Proteomes" id="UP000230167">
    <property type="component" value="Unassembled WGS sequence"/>
</dbReference>
<protein>
    <submittedName>
        <fullName evidence="1">Uncharacterized protein</fullName>
    </submittedName>
</protein>
<gene>
    <name evidence="1" type="ORF">B9Y64_14330</name>
</gene>
<sequence>MPVGIQVFNADGSLGYDPQGRLFRVLASIQYSTVDGSAAFSRQPEDTDLTAVARGRYAPEFSIDVASGIVSWRHVNVPAKDRYPGIVEVWAR</sequence>
<evidence type="ECO:0000313" key="2">
    <source>
        <dbReference type="Proteomes" id="UP000230167"/>
    </source>
</evidence>
<evidence type="ECO:0000313" key="1">
    <source>
        <dbReference type="EMBL" id="PJL28389.1"/>
    </source>
</evidence>
<comment type="caution">
    <text evidence="1">The sequence shown here is derived from an EMBL/GenBank/DDBJ whole genome shotgun (WGS) entry which is preliminary data.</text>
</comment>
<dbReference type="RefSeq" id="WP_100441288.1">
    <property type="nucleotide sequence ID" value="NZ_CBCPIZ010000025.1"/>
</dbReference>
<reference evidence="1 2" key="1">
    <citation type="journal article" date="2017" name="Front. Microbiol.">
        <title>Double-Face Meets the Bacterial World: The Opportunistic Pathogen Stenotrophomonas maltophilia.</title>
        <authorList>
            <person name="Lira F."/>
            <person name="Berg G."/>
            <person name="Martinez J.L."/>
        </authorList>
    </citation>
    <scope>NUCLEOTIDE SEQUENCE [LARGE SCALE GENOMIC DNA]</scope>
    <source>
        <strain evidence="1 2">EA1</strain>
    </source>
</reference>
<dbReference type="EMBL" id="NEQV01000004">
    <property type="protein sequence ID" value="PJL28389.1"/>
    <property type="molecule type" value="Genomic_DNA"/>
</dbReference>
<proteinExistence type="predicted"/>
<name>A0A2J0UBD9_STEMA</name>
<dbReference type="AlphaFoldDB" id="A0A2J0UBD9"/>
<organism evidence="1 2">
    <name type="scientific">Stenotrophomonas maltophilia</name>
    <name type="common">Pseudomonas maltophilia</name>
    <name type="synonym">Xanthomonas maltophilia</name>
    <dbReference type="NCBI Taxonomy" id="40324"/>
    <lineage>
        <taxon>Bacteria</taxon>
        <taxon>Pseudomonadati</taxon>
        <taxon>Pseudomonadota</taxon>
        <taxon>Gammaproteobacteria</taxon>
        <taxon>Lysobacterales</taxon>
        <taxon>Lysobacteraceae</taxon>
        <taxon>Stenotrophomonas</taxon>
        <taxon>Stenotrophomonas maltophilia group</taxon>
    </lineage>
</organism>